<feature type="domain" description="DUF7730" evidence="2">
    <location>
        <begin position="67"/>
        <end position="97"/>
    </location>
</feature>
<gene>
    <name evidence="3" type="ORF">TRIVIDRAFT_67355</name>
</gene>
<dbReference type="Proteomes" id="UP000007115">
    <property type="component" value="Unassembled WGS sequence"/>
</dbReference>
<evidence type="ECO:0000256" key="1">
    <source>
        <dbReference type="SAM" id="MobiDB-lite"/>
    </source>
</evidence>
<name>G9N5V9_HYPVG</name>
<evidence type="ECO:0000313" key="3">
    <source>
        <dbReference type="EMBL" id="EHK18150.1"/>
    </source>
</evidence>
<accession>G9N5V9</accession>
<feature type="domain" description="DUF7730" evidence="2">
    <location>
        <begin position="203"/>
        <end position="304"/>
    </location>
</feature>
<dbReference type="EMBL" id="ABDF02000087">
    <property type="protein sequence ID" value="EHK18150.1"/>
    <property type="molecule type" value="Genomic_DNA"/>
</dbReference>
<organism evidence="3 4">
    <name type="scientific">Hypocrea virens (strain Gv29-8 / FGSC 10586)</name>
    <name type="common">Gliocladium virens</name>
    <name type="synonym">Trichoderma virens</name>
    <dbReference type="NCBI Taxonomy" id="413071"/>
    <lineage>
        <taxon>Eukaryota</taxon>
        <taxon>Fungi</taxon>
        <taxon>Dikarya</taxon>
        <taxon>Ascomycota</taxon>
        <taxon>Pezizomycotina</taxon>
        <taxon>Sordariomycetes</taxon>
        <taxon>Hypocreomycetidae</taxon>
        <taxon>Hypocreales</taxon>
        <taxon>Hypocreaceae</taxon>
        <taxon>Trichoderma</taxon>
    </lineage>
</organism>
<dbReference type="InParanoid" id="G9N5V9"/>
<protein>
    <recommendedName>
        <fullName evidence="2">DUF7730 domain-containing protein</fullName>
    </recommendedName>
</protein>
<dbReference type="OMA" id="WGSRCHR"/>
<dbReference type="eggNOG" id="ENOG502SPRK">
    <property type="taxonomic scope" value="Eukaryota"/>
</dbReference>
<evidence type="ECO:0000259" key="2">
    <source>
        <dbReference type="Pfam" id="PF24864"/>
    </source>
</evidence>
<dbReference type="HOGENOM" id="CLU_039760_2_1_1"/>
<dbReference type="RefSeq" id="XP_013952347.1">
    <property type="nucleotide sequence ID" value="XM_014096872.1"/>
</dbReference>
<dbReference type="PANTHER" id="PTHR38790:SF4">
    <property type="entry name" value="2EXR DOMAIN-CONTAINING PROTEIN"/>
    <property type="match status" value="1"/>
</dbReference>
<feature type="region of interest" description="Disordered" evidence="1">
    <location>
        <begin position="102"/>
        <end position="123"/>
    </location>
</feature>
<reference evidence="3 4" key="1">
    <citation type="journal article" date="2011" name="Genome Biol.">
        <title>Comparative genome sequence analysis underscores mycoparasitism as the ancestral life style of Trichoderma.</title>
        <authorList>
            <person name="Kubicek C.P."/>
            <person name="Herrera-Estrella A."/>
            <person name="Seidl-Seiboth V."/>
            <person name="Martinez D.A."/>
            <person name="Druzhinina I.S."/>
            <person name="Thon M."/>
            <person name="Zeilinger S."/>
            <person name="Casas-Flores S."/>
            <person name="Horwitz B.A."/>
            <person name="Mukherjee P.K."/>
            <person name="Mukherjee M."/>
            <person name="Kredics L."/>
            <person name="Alcaraz L.D."/>
            <person name="Aerts A."/>
            <person name="Antal Z."/>
            <person name="Atanasova L."/>
            <person name="Cervantes-Badillo M.G."/>
            <person name="Challacombe J."/>
            <person name="Chertkov O."/>
            <person name="McCluskey K."/>
            <person name="Coulpier F."/>
            <person name="Deshpande N."/>
            <person name="von Doehren H."/>
            <person name="Ebbole D.J."/>
            <person name="Esquivel-Naranjo E.U."/>
            <person name="Fekete E."/>
            <person name="Flipphi M."/>
            <person name="Glaser F."/>
            <person name="Gomez-Rodriguez E.Y."/>
            <person name="Gruber S."/>
            <person name="Han C."/>
            <person name="Henrissat B."/>
            <person name="Hermosa R."/>
            <person name="Hernandez-Onate M."/>
            <person name="Karaffa L."/>
            <person name="Kosti I."/>
            <person name="Le Crom S."/>
            <person name="Lindquist E."/>
            <person name="Lucas S."/>
            <person name="Luebeck M."/>
            <person name="Luebeck P.S."/>
            <person name="Margeot A."/>
            <person name="Metz B."/>
            <person name="Misra M."/>
            <person name="Nevalainen H."/>
            <person name="Omann M."/>
            <person name="Packer N."/>
            <person name="Perrone G."/>
            <person name="Uresti-Rivera E.E."/>
            <person name="Salamov A."/>
            <person name="Schmoll M."/>
            <person name="Seiboth B."/>
            <person name="Shapiro H."/>
            <person name="Sukno S."/>
            <person name="Tamayo-Ramos J.A."/>
            <person name="Tisch D."/>
            <person name="Wiest A."/>
            <person name="Wilkinson H.H."/>
            <person name="Zhang M."/>
            <person name="Coutinho P.M."/>
            <person name="Kenerley C.M."/>
            <person name="Monte E."/>
            <person name="Baker S.E."/>
            <person name="Grigoriev I.V."/>
        </authorList>
    </citation>
    <scope>NUCLEOTIDE SEQUENCE [LARGE SCALE GENOMIC DNA]</scope>
    <source>
        <strain evidence="4">Gv29-8 / FGSC 10586</strain>
    </source>
</reference>
<dbReference type="AlphaFoldDB" id="G9N5V9"/>
<proteinExistence type="predicted"/>
<dbReference type="GeneID" id="25796946"/>
<dbReference type="OrthoDB" id="515692at2759"/>
<dbReference type="STRING" id="413071.G9N5V9"/>
<keyword evidence="4" id="KW-1185">Reference proteome</keyword>
<dbReference type="Pfam" id="PF24864">
    <property type="entry name" value="DUF7730"/>
    <property type="match status" value="2"/>
</dbReference>
<evidence type="ECO:0000313" key="4">
    <source>
        <dbReference type="Proteomes" id="UP000007115"/>
    </source>
</evidence>
<sequence length="431" mass="49059">MPNAIISWFRRRRVARSNRKQRAVTTRLLIEAPPIPPHPKLPTQRRGRLTPTASHESLIAASNAATANSSFFTKLPIEIRRKILIEAFGGQTVHMDLIYDHPPQPAEEQTEETLRKNGGQRPHGNFNVNFHHGITCDRKNLRLDDSQPKEWAWRSSVCHRNSPAHCHPGQGVQPGEDYCRFGQSPWHIRCLGWPGEFPTKCQIGAMGWLCSCRQAYVEGIDVLYSTNTIHTASKEMILSLTSILLPQRLSSITSVELLWDFAPFPSIHPEVVKPPLSDMASFHAFLNAIPSTFPAVRRLHISLQGRIYPTKTVNGSTSWDNNIDRVDEILHPVDDFVLKLKPDVRRDFSLGIPSSLYRSQRDRALKNNDPVEQDYRGQPERHWRPLKGAGESVGYWVWLGNKDLTMPIICTMGEGGYHRIIGEDNWVFYSF</sequence>
<dbReference type="InterPro" id="IPR056632">
    <property type="entry name" value="DUF7730"/>
</dbReference>
<dbReference type="VEuPathDB" id="FungiDB:TRIVIDRAFT_67355"/>
<dbReference type="PANTHER" id="PTHR38790">
    <property type="entry name" value="2EXR DOMAIN-CONTAINING PROTEIN-RELATED"/>
    <property type="match status" value="1"/>
</dbReference>
<comment type="caution">
    <text evidence="3">The sequence shown here is derived from an EMBL/GenBank/DDBJ whole genome shotgun (WGS) entry which is preliminary data.</text>
</comment>